<gene>
    <name evidence="2" type="ORF">L596_016985</name>
</gene>
<dbReference type="OrthoDB" id="270624at2759"/>
<dbReference type="AlphaFoldDB" id="A0A4U5N0I8"/>
<comment type="caution">
    <text evidence="2">The sequence shown here is derived from an EMBL/GenBank/DDBJ whole genome shotgun (WGS) entry which is preliminary data.</text>
</comment>
<feature type="compositionally biased region" description="Acidic residues" evidence="1">
    <location>
        <begin position="45"/>
        <end position="57"/>
    </location>
</feature>
<evidence type="ECO:0000313" key="2">
    <source>
        <dbReference type="EMBL" id="TKR75734.1"/>
    </source>
</evidence>
<dbReference type="Proteomes" id="UP000298663">
    <property type="component" value="Unassembled WGS sequence"/>
</dbReference>
<proteinExistence type="predicted"/>
<organism evidence="2 3">
    <name type="scientific">Steinernema carpocapsae</name>
    <name type="common">Entomopathogenic nematode</name>
    <dbReference type="NCBI Taxonomy" id="34508"/>
    <lineage>
        <taxon>Eukaryota</taxon>
        <taxon>Metazoa</taxon>
        <taxon>Ecdysozoa</taxon>
        <taxon>Nematoda</taxon>
        <taxon>Chromadorea</taxon>
        <taxon>Rhabditida</taxon>
        <taxon>Tylenchina</taxon>
        <taxon>Panagrolaimomorpha</taxon>
        <taxon>Strongyloidoidea</taxon>
        <taxon>Steinernematidae</taxon>
        <taxon>Steinernema</taxon>
    </lineage>
</organism>
<reference evidence="2 3" key="2">
    <citation type="journal article" date="2019" name="G3 (Bethesda)">
        <title>Hybrid Assembly of the Genome of the Entomopathogenic Nematode Steinernema carpocapsae Identifies the X-Chromosome.</title>
        <authorList>
            <person name="Serra L."/>
            <person name="Macchietto M."/>
            <person name="Macias-Munoz A."/>
            <person name="McGill C.J."/>
            <person name="Rodriguez I.M."/>
            <person name="Rodriguez B."/>
            <person name="Murad R."/>
            <person name="Mortazavi A."/>
        </authorList>
    </citation>
    <scope>NUCLEOTIDE SEQUENCE [LARGE SCALE GENOMIC DNA]</scope>
    <source>
        <strain evidence="2 3">ALL</strain>
    </source>
</reference>
<evidence type="ECO:0000313" key="3">
    <source>
        <dbReference type="Proteomes" id="UP000298663"/>
    </source>
</evidence>
<feature type="region of interest" description="Disordered" evidence="1">
    <location>
        <begin position="36"/>
        <end position="66"/>
    </location>
</feature>
<reference evidence="2 3" key="1">
    <citation type="journal article" date="2015" name="Genome Biol.">
        <title>Comparative genomics of Steinernema reveals deeply conserved gene regulatory networks.</title>
        <authorList>
            <person name="Dillman A.R."/>
            <person name="Macchietto M."/>
            <person name="Porter C.F."/>
            <person name="Rogers A."/>
            <person name="Williams B."/>
            <person name="Antoshechkin I."/>
            <person name="Lee M.M."/>
            <person name="Goodwin Z."/>
            <person name="Lu X."/>
            <person name="Lewis E.E."/>
            <person name="Goodrich-Blair H."/>
            <person name="Stock S.P."/>
            <person name="Adams B.J."/>
            <person name="Sternberg P.W."/>
            <person name="Mortazavi A."/>
        </authorList>
    </citation>
    <scope>NUCLEOTIDE SEQUENCE [LARGE SCALE GENOMIC DNA]</scope>
    <source>
        <strain evidence="2 3">ALL</strain>
    </source>
</reference>
<keyword evidence="3" id="KW-1185">Reference proteome</keyword>
<protein>
    <submittedName>
        <fullName evidence="2">Uncharacterized protein</fullName>
    </submittedName>
</protein>
<accession>A0A4U5N0I8</accession>
<name>A0A4U5N0I8_STECR</name>
<evidence type="ECO:0000256" key="1">
    <source>
        <dbReference type="SAM" id="MobiDB-lite"/>
    </source>
</evidence>
<sequence>MATKFSIVPSALWVKRGVAKAKPTKVKLPAEELRNLIDNSGLNETSDDEEEKMEAEAPEGASLPSS</sequence>
<dbReference type="EMBL" id="AZBU02000005">
    <property type="protein sequence ID" value="TKR75734.1"/>
    <property type="molecule type" value="Genomic_DNA"/>
</dbReference>